<accession>A0A150PZ10</accession>
<comment type="caution">
    <text evidence="2">The sequence shown here is derived from an EMBL/GenBank/DDBJ whole genome shotgun (WGS) entry which is preliminary data.</text>
</comment>
<dbReference type="AlphaFoldDB" id="A0A150PZ10"/>
<sequence length="214" mass="23027">MDHDRFVEEVQRRAGFETRGEAERAIAVTARTLGERLLEDEVASVATELPEPVAAALRGATYQGDFDRDELYDRTARREGAPRGFGMEHAQAVCAVIGEALSEAARLRLQRHLPDLADLFAPRAAGAPPPRPVHAPAPPDAGHGASLATGRPGSLHPLSEARPEPAHAQSVARSDDPHADTRLSSSPGLTQERLRDTLAEGRPGPERPISETQR</sequence>
<dbReference type="OrthoDB" id="5522826at2"/>
<dbReference type="InterPro" id="IPR038282">
    <property type="entry name" value="DUF2267_sf"/>
</dbReference>
<feature type="compositionally biased region" description="Pro residues" evidence="1">
    <location>
        <begin position="127"/>
        <end position="139"/>
    </location>
</feature>
<dbReference type="Gene3D" id="1.10.490.110">
    <property type="entry name" value="Uncharacterized conserved protein DUF2267"/>
    <property type="match status" value="1"/>
</dbReference>
<feature type="region of interest" description="Disordered" evidence="1">
    <location>
        <begin position="121"/>
        <end position="214"/>
    </location>
</feature>
<dbReference type="EMBL" id="JEMA01001251">
    <property type="protein sequence ID" value="KYF60803.1"/>
    <property type="molecule type" value="Genomic_DNA"/>
</dbReference>
<evidence type="ECO:0000313" key="3">
    <source>
        <dbReference type="Proteomes" id="UP000075260"/>
    </source>
</evidence>
<proteinExistence type="predicted"/>
<protein>
    <recommendedName>
        <fullName evidence="4">DUF2267 domain-containing protein</fullName>
    </recommendedName>
</protein>
<feature type="compositionally biased region" description="Basic and acidic residues" evidence="1">
    <location>
        <begin position="192"/>
        <end position="214"/>
    </location>
</feature>
<organism evidence="2 3">
    <name type="scientific">Sorangium cellulosum</name>
    <name type="common">Polyangium cellulosum</name>
    <dbReference type="NCBI Taxonomy" id="56"/>
    <lineage>
        <taxon>Bacteria</taxon>
        <taxon>Pseudomonadati</taxon>
        <taxon>Myxococcota</taxon>
        <taxon>Polyangia</taxon>
        <taxon>Polyangiales</taxon>
        <taxon>Polyangiaceae</taxon>
        <taxon>Sorangium</taxon>
    </lineage>
</organism>
<dbReference type="Proteomes" id="UP000075260">
    <property type="component" value="Unassembled WGS sequence"/>
</dbReference>
<dbReference type="RefSeq" id="WP_061613358.1">
    <property type="nucleotide sequence ID" value="NZ_JEMA01001251.1"/>
</dbReference>
<reference evidence="2 3" key="1">
    <citation type="submission" date="2014-02" db="EMBL/GenBank/DDBJ databases">
        <title>The small core and large imbalanced accessory genome model reveals a collaborative survival strategy of Sorangium cellulosum strains in nature.</title>
        <authorList>
            <person name="Han K."/>
            <person name="Peng R."/>
            <person name="Blom J."/>
            <person name="Li Y.-Z."/>
        </authorList>
    </citation>
    <scope>NUCLEOTIDE SEQUENCE [LARGE SCALE GENOMIC DNA]</scope>
    <source>
        <strain evidence="2 3">So0008-312</strain>
    </source>
</reference>
<evidence type="ECO:0008006" key="4">
    <source>
        <dbReference type="Google" id="ProtNLM"/>
    </source>
</evidence>
<dbReference type="InterPro" id="IPR018727">
    <property type="entry name" value="DUF2267"/>
</dbReference>
<name>A0A150PZ10_SORCE</name>
<dbReference type="Pfam" id="PF10025">
    <property type="entry name" value="DUF2267"/>
    <property type="match status" value="1"/>
</dbReference>
<gene>
    <name evidence="2" type="ORF">BE15_42630</name>
</gene>
<evidence type="ECO:0000313" key="2">
    <source>
        <dbReference type="EMBL" id="KYF60803.1"/>
    </source>
</evidence>
<evidence type="ECO:0000256" key="1">
    <source>
        <dbReference type="SAM" id="MobiDB-lite"/>
    </source>
</evidence>